<keyword evidence="2" id="KW-1185">Reference proteome</keyword>
<dbReference type="AlphaFoldDB" id="A0AAV3Z181"/>
<evidence type="ECO:0000313" key="2">
    <source>
        <dbReference type="Proteomes" id="UP000735302"/>
    </source>
</evidence>
<sequence>MVGAFIAELVHYYETAVKHGAVLNISLTASIAINKSISSDDTSVAGINVFYKTNNTDPSLSPTVRSAPRPRGWDTRRPWYVFFTYSRTGPLLY</sequence>
<protein>
    <submittedName>
        <fullName evidence="1">Uncharacterized protein</fullName>
    </submittedName>
</protein>
<gene>
    <name evidence="1" type="ORF">PoB_001545700</name>
</gene>
<dbReference type="Proteomes" id="UP000735302">
    <property type="component" value="Unassembled WGS sequence"/>
</dbReference>
<organism evidence="1 2">
    <name type="scientific">Plakobranchus ocellatus</name>
    <dbReference type="NCBI Taxonomy" id="259542"/>
    <lineage>
        <taxon>Eukaryota</taxon>
        <taxon>Metazoa</taxon>
        <taxon>Spiralia</taxon>
        <taxon>Lophotrochozoa</taxon>
        <taxon>Mollusca</taxon>
        <taxon>Gastropoda</taxon>
        <taxon>Heterobranchia</taxon>
        <taxon>Euthyneura</taxon>
        <taxon>Panpulmonata</taxon>
        <taxon>Sacoglossa</taxon>
        <taxon>Placobranchoidea</taxon>
        <taxon>Plakobranchidae</taxon>
        <taxon>Plakobranchus</taxon>
    </lineage>
</organism>
<proteinExistence type="predicted"/>
<name>A0AAV3Z181_9GAST</name>
<evidence type="ECO:0000313" key="1">
    <source>
        <dbReference type="EMBL" id="GFN88951.1"/>
    </source>
</evidence>
<reference evidence="1 2" key="1">
    <citation type="journal article" date="2021" name="Elife">
        <title>Chloroplast acquisition without the gene transfer in kleptoplastic sea slugs, Plakobranchus ocellatus.</title>
        <authorList>
            <person name="Maeda T."/>
            <person name="Takahashi S."/>
            <person name="Yoshida T."/>
            <person name="Shimamura S."/>
            <person name="Takaki Y."/>
            <person name="Nagai Y."/>
            <person name="Toyoda A."/>
            <person name="Suzuki Y."/>
            <person name="Arimoto A."/>
            <person name="Ishii H."/>
            <person name="Satoh N."/>
            <person name="Nishiyama T."/>
            <person name="Hasebe M."/>
            <person name="Maruyama T."/>
            <person name="Minagawa J."/>
            <person name="Obokata J."/>
            <person name="Shigenobu S."/>
        </authorList>
    </citation>
    <scope>NUCLEOTIDE SEQUENCE [LARGE SCALE GENOMIC DNA]</scope>
</reference>
<accession>A0AAV3Z181</accession>
<comment type="caution">
    <text evidence="1">The sequence shown here is derived from an EMBL/GenBank/DDBJ whole genome shotgun (WGS) entry which is preliminary data.</text>
</comment>
<dbReference type="EMBL" id="BLXT01001882">
    <property type="protein sequence ID" value="GFN88951.1"/>
    <property type="molecule type" value="Genomic_DNA"/>
</dbReference>